<evidence type="ECO:0000313" key="2">
    <source>
        <dbReference type="Proteomes" id="UP000828390"/>
    </source>
</evidence>
<name>A0A9D4EXP9_DREPO</name>
<dbReference type="EMBL" id="JAIWYP010000008">
    <property type="protein sequence ID" value="KAH3787589.1"/>
    <property type="molecule type" value="Genomic_DNA"/>
</dbReference>
<reference evidence="1" key="1">
    <citation type="journal article" date="2019" name="bioRxiv">
        <title>The Genome of the Zebra Mussel, Dreissena polymorpha: A Resource for Invasive Species Research.</title>
        <authorList>
            <person name="McCartney M.A."/>
            <person name="Auch B."/>
            <person name="Kono T."/>
            <person name="Mallez S."/>
            <person name="Zhang Y."/>
            <person name="Obille A."/>
            <person name="Becker A."/>
            <person name="Abrahante J.E."/>
            <person name="Garbe J."/>
            <person name="Badalamenti J.P."/>
            <person name="Herman A."/>
            <person name="Mangelson H."/>
            <person name="Liachko I."/>
            <person name="Sullivan S."/>
            <person name="Sone E.D."/>
            <person name="Koren S."/>
            <person name="Silverstein K.A.T."/>
            <person name="Beckman K.B."/>
            <person name="Gohl D.M."/>
        </authorList>
    </citation>
    <scope>NUCLEOTIDE SEQUENCE</scope>
    <source>
        <strain evidence="1">Duluth1</strain>
        <tissue evidence="1">Whole animal</tissue>
    </source>
</reference>
<dbReference type="Proteomes" id="UP000828390">
    <property type="component" value="Unassembled WGS sequence"/>
</dbReference>
<sequence>MYIFFLQADESINEELETARMIKRRVDHLKGEANFNKIYEFVKNIEQCSIVDKAFH</sequence>
<keyword evidence="2" id="KW-1185">Reference proteome</keyword>
<dbReference type="AlphaFoldDB" id="A0A9D4EXP9"/>
<proteinExistence type="predicted"/>
<organism evidence="1 2">
    <name type="scientific">Dreissena polymorpha</name>
    <name type="common">Zebra mussel</name>
    <name type="synonym">Mytilus polymorpha</name>
    <dbReference type="NCBI Taxonomy" id="45954"/>
    <lineage>
        <taxon>Eukaryota</taxon>
        <taxon>Metazoa</taxon>
        <taxon>Spiralia</taxon>
        <taxon>Lophotrochozoa</taxon>
        <taxon>Mollusca</taxon>
        <taxon>Bivalvia</taxon>
        <taxon>Autobranchia</taxon>
        <taxon>Heteroconchia</taxon>
        <taxon>Euheterodonta</taxon>
        <taxon>Imparidentia</taxon>
        <taxon>Neoheterodontei</taxon>
        <taxon>Myida</taxon>
        <taxon>Dreissenoidea</taxon>
        <taxon>Dreissenidae</taxon>
        <taxon>Dreissena</taxon>
    </lineage>
</organism>
<reference evidence="1" key="2">
    <citation type="submission" date="2020-11" db="EMBL/GenBank/DDBJ databases">
        <authorList>
            <person name="McCartney M.A."/>
            <person name="Auch B."/>
            <person name="Kono T."/>
            <person name="Mallez S."/>
            <person name="Becker A."/>
            <person name="Gohl D.M."/>
            <person name="Silverstein K.A.T."/>
            <person name="Koren S."/>
            <person name="Bechman K.B."/>
            <person name="Herman A."/>
            <person name="Abrahante J.E."/>
            <person name="Garbe J."/>
        </authorList>
    </citation>
    <scope>NUCLEOTIDE SEQUENCE</scope>
    <source>
        <strain evidence="1">Duluth1</strain>
        <tissue evidence="1">Whole animal</tissue>
    </source>
</reference>
<evidence type="ECO:0000313" key="1">
    <source>
        <dbReference type="EMBL" id="KAH3787589.1"/>
    </source>
</evidence>
<protein>
    <submittedName>
        <fullName evidence="1">Uncharacterized protein</fullName>
    </submittedName>
</protein>
<accession>A0A9D4EXP9</accession>
<comment type="caution">
    <text evidence="1">The sequence shown here is derived from an EMBL/GenBank/DDBJ whole genome shotgun (WGS) entry which is preliminary data.</text>
</comment>
<gene>
    <name evidence="1" type="ORF">DPMN_165715</name>
</gene>